<dbReference type="EMBL" id="KB467831">
    <property type="protein sequence ID" value="PCH33328.1"/>
    <property type="molecule type" value="Genomic_DNA"/>
</dbReference>
<sequence>MASAQIQALLQPPSRSQSEQRTLDFLNSQFTTLSDLTGTDAFSCAVADAQQRDVALKEQLAQSRAAADALIAQTRQSAQAQLHTAQELSLLRHSLSDEVSYLSQQLVSSFSESTETVGPTLLEDLETLHRSLKELESVKAYVRVVQRALQLSEAAVKQVRADTALASVSDYEALQHFVSSVQQACSKVDEVAGQQQLHIFTFIQSLTRKTWTDMKNVLSGALLLAAEKLHWPMPVDYLAASLEDRRAFELAFANLLKLQTIGKKVHDQSTDKEGLYPIQALVQPVALRFKYHFEGARQTNRLDKPEWYFTHILNVVHEHRPFMENVLQTLLSTTEYQNIVAWREFALLLLPMLERKLRRTVPSLLVHPPVLAHTIYEALAFDISLKEEGFGVRGTSSESSSADDASADKWDGISEVILGRKEWFEAWMEGERQFAMDQYMDIISASDAWLIADDDNGDDDIVADRELRPTNSARRVKALVEQITDRYSPLPQFVHRTRFLIAVQLPILELYHSRISSSLDAFETLSSAFMRAVPGALGSVGSDSGGRAGDPKRLTSGIEGAQRLCKALISARYIAAACEGWGEELFFLELWAEINRRASLRARAEAAAALPEPTAGDAEAPEDTIFGELVQQYGKLAERAEDMLVQFVCGEVEAGLRAHFSGGAQVTPDPSAQDDITLVPTLVGPLALLSGHLSFLRATLSRTTATSLYRRIAAHLASHILQRQILYRGRGRVSAEEGRAVLAECELWVETCQVALVHSERARVEAPWRQLIQASRLLGAEGARWQEALDATFGVTGDQEWEDKMLEIAGFADLSRQEVAQILRVRADCVQ</sequence>
<dbReference type="InterPro" id="IPR007528">
    <property type="entry name" value="RINT1_Tip20"/>
</dbReference>
<dbReference type="InterPro" id="IPR042042">
    <property type="entry name" value="Tip20p_domB"/>
</dbReference>
<evidence type="ECO:0000256" key="1">
    <source>
        <dbReference type="SAM" id="MobiDB-lite"/>
    </source>
</evidence>
<protein>
    <recommendedName>
        <fullName evidence="4">RINT-1 family protein</fullName>
    </recommendedName>
</protein>
<dbReference type="PROSITE" id="PS51386">
    <property type="entry name" value="RINT1_TIP20"/>
    <property type="match status" value="1"/>
</dbReference>
<dbReference type="OMA" id="VWEEPRR"/>
<gene>
    <name evidence="2" type="ORF">WOLCODRAFT_111625</name>
</gene>
<evidence type="ECO:0000313" key="2">
    <source>
        <dbReference type="EMBL" id="PCH33328.1"/>
    </source>
</evidence>
<dbReference type="OrthoDB" id="407410at2759"/>
<dbReference type="Pfam" id="PF04437">
    <property type="entry name" value="RINT1_TIP1"/>
    <property type="match status" value="1"/>
</dbReference>
<organism evidence="2 3">
    <name type="scientific">Wolfiporia cocos (strain MD-104)</name>
    <name type="common">Brown rot fungus</name>
    <dbReference type="NCBI Taxonomy" id="742152"/>
    <lineage>
        <taxon>Eukaryota</taxon>
        <taxon>Fungi</taxon>
        <taxon>Dikarya</taxon>
        <taxon>Basidiomycota</taxon>
        <taxon>Agaricomycotina</taxon>
        <taxon>Agaricomycetes</taxon>
        <taxon>Polyporales</taxon>
        <taxon>Phaeolaceae</taxon>
        <taxon>Wolfiporia</taxon>
    </lineage>
</organism>
<evidence type="ECO:0008006" key="4">
    <source>
        <dbReference type="Google" id="ProtNLM"/>
    </source>
</evidence>
<dbReference type="PANTHER" id="PTHR13520:SF0">
    <property type="entry name" value="RAD50-INTERACTING PROTEIN 1"/>
    <property type="match status" value="1"/>
</dbReference>
<reference evidence="2 3" key="1">
    <citation type="journal article" date="2012" name="Science">
        <title>The Paleozoic origin of enzymatic lignin decomposition reconstructed from 31 fungal genomes.</title>
        <authorList>
            <person name="Floudas D."/>
            <person name="Binder M."/>
            <person name="Riley R."/>
            <person name="Barry K."/>
            <person name="Blanchette R.A."/>
            <person name="Henrissat B."/>
            <person name="Martinez A.T."/>
            <person name="Otillar R."/>
            <person name="Spatafora J.W."/>
            <person name="Yadav J.S."/>
            <person name="Aerts A."/>
            <person name="Benoit I."/>
            <person name="Boyd A."/>
            <person name="Carlson A."/>
            <person name="Copeland A."/>
            <person name="Coutinho P.M."/>
            <person name="de Vries R.P."/>
            <person name="Ferreira P."/>
            <person name="Findley K."/>
            <person name="Foster B."/>
            <person name="Gaskell J."/>
            <person name="Glotzer D."/>
            <person name="Gorecki P."/>
            <person name="Heitman J."/>
            <person name="Hesse C."/>
            <person name="Hori C."/>
            <person name="Igarashi K."/>
            <person name="Jurgens J.A."/>
            <person name="Kallen N."/>
            <person name="Kersten P."/>
            <person name="Kohler A."/>
            <person name="Kuees U."/>
            <person name="Kumar T.K.A."/>
            <person name="Kuo A."/>
            <person name="LaButti K."/>
            <person name="Larrondo L.F."/>
            <person name="Lindquist E."/>
            <person name="Ling A."/>
            <person name="Lombard V."/>
            <person name="Lucas S."/>
            <person name="Lundell T."/>
            <person name="Martin R."/>
            <person name="McLaughlin D.J."/>
            <person name="Morgenstern I."/>
            <person name="Morin E."/>
            <person name="Murat C."/>
            <person name="Nagy L.G."/>
            <person name="Nolan M."/>
            <person name="Ohm R.A."/>
            <person name="Patyshakuliyeva A."/>
            <person name="Rokas A."/>
            <person name="Ruiz-Duenas F.J."/>
            <person name="Sabat G."/>
            <person name="Salamov A."/>
            <person name="Samejima M."/>
            <person name="Schmutz J."/>
            <person name="Slot J.C."/>
            <person name="St John F."/>
            <person name="Stenlid J."/>
            <person name="Sun H."/>
            <person name="Sun S."/>
            <person name="Syed K."/>
            <person name="Tsang A."/>
            <person name="Wiebenga A."/>
            <person name="Young D."/>
            <person name="Pisabarro A."/>
            <person name="Eastwood D.C."/>
            <person name="Martin F."/>
            <person name="Cullen D."/>
            <person name="Grigoriev I.V."/>
            <person name="Hibbett D.S."/>
        </authorList>
    </citation>
    <scope>NUCLEOTIDE SEQUENCE [LARGE SCALE GENOMIC DNA]</scope>
    <source>
        <strain evidence="2 3">MD-104</strain>
    </source>
</reference>
<dbReference type="GO" id="GO:0006890">
    <property type="term" value="P:retrograde vesicle-mediated transport, Golgi to endoplasmic reticulum"/>
    <property type="evidence" value="ECO:0007669"/>
    <property type="project" value="InterPro"/>
</dbReference>
<dbReference type="Gene3D" id="1.20.58.670">
    <property type="entry name" value="Dsl1p vesicle tethering complex, Tip20p subunit, domain D"/>
    <property type="match status" value="1"/>
</dbReference>
<dbReference type="GO" id="GO:0060628">
    <property type="term" value="P:regulation of ER to Golgi vesicle-mediated transport"/>
    <property type="evidence" value="ECO:0007669"/>
    <property type="project" value="TreeGrafter"/>
</dbReference>
<dbReference type="Gene3D" id="1.20.58.1420">
    <property type="entry name" value="Dsl1p vesicle tethering complex, Tip20p subunit, domain B"/>
    <property type="match status" value="1"/>
</dbReference>
<dbReference type="GO" id="GO:0070939">
    <property type="term" value="C:Dsl1/NZR complex"/>
    <property type="evidence" value="ECO:0007669"/>
    <property type="project" value="InterPro"/>
</dbReference>
<dbReference type="InterPro" id="IPR042044">
    <property type="entry name" value="EXOC6PINT-1/Sec15/Tip20_C_dom2"/>
</dbReference>
<evidence type="ECO:0000313" key="3">
    <source>
        <dbReference type="Proteomes" id="UP000218811"/>
    </source>
</evidence>
<dbReference type="GO" id="GO:0006888">
    <property type="term" value="P:endoplasmic reticulum to Golgi vesicle-mediated transport"/>
    <property type="evidence" value="ECO:0007669"/>
    <property type="project" value="InterPro"/>
</dbReference>
<feature type="region of interest" description="Disordered" evidence="1">
    <location>
        <begin position="1"/>
        <end position="20"/>
    </location>
</feature>
<accession>A0A2H3J6Q2</accession>
<dbReference type="STRING" id="742152.A0A2H3J6Q2"/>
<dbReference type="AlphaFoldDB" id="A0A2H3J6Q2"/>
<name>A0A2H3J6Q2_WOLCO</name>
<dbReference type="PANTHER" id="PTHR13520">
    <property type="entry name" value="RAD50-INTERACTING PROTEIN 1 RINT-1"/>
    <property type="match status" value="1"/>
</dbReference>
<proteinExistence type="predicted"/>
<dbReference type="Proteomes" id="UP000218811">
    <property type="component" value="Unassembled WGS sequence"/>
</dbReference>
<keyword evidence="3" id="KW-1185">Reference proteome</keyword>